<dbReference type="Proteomes" id="UP000054845">
    <property type="component" value="Unassembled WGS sequence"/>
</dbReference>
<reference evidence="2 3" key="1">
    <citation type="submission" date="2014-09" db="EMBL/GenBank/DDBJ databases">
        <authorList>
            <person name="Magalhaes I.L.F."/>
            <person name="Oliveira U."/>
            <person name="Santos F.R."/>
            <person name="Vidigal T.H.D.A."/>
            <person name="Brescovit A.D."/>
            <person name="Santos A.J."/>
        </authorList>
    </citation>
    <scope>NUCLEOTIDE SEQUENCE [LARGE SCALE GENOMIC DNA]</scope>
</reference>
<feature type="region of interest" description="Disordered" evidence="1">
    <location>
        <begin position="60"/>
        <end position="79"/>
    </location>
</feature>
<dbReference type="EMBL" id="CCYA01000186">
    <property type="protein sequence ID" value="CEH12801.1"/>
    <property type="molecule type" value="Genomic_DNA"/>
</dbReference>
<organism evidence="2 3">
    <name type="scientific">Ceraceosorus bombacis</name>
    <dbReference type="NCBI Taxonomy" id="401625"/>
    <lineage>
        <taxon>Eukaryota</taxon>
        <taxon>Fungi</taxon>
        <taxon>Dikarya</taxon>
        <taxon>Basidiomycota</taxon>
        <taxon>Ustilaginomycotina</taxon>
        <taxon>Exobasidiomycetes</taxon>
        <taxon>Ceraceosorales</taxon>
        <taxon>Ceraceosoraceae</taxon>
        <taxon>Ceraceosorus</taxon>
    </lineage>
</organism>
<proteinExistence type="predicted"/>
<name>A0A0P1BBY6_9BASI</name>
<feature type="compositionally biased region" description="Polar residues" evidence="1">
    <location>
        <begin position="60"/>
        <end position="72"/>
    </location>
</feature>
<protein>
    <submittedName>
        <fullName evidence="2">Uncharacterized protein</fullName>
    </submittedName>
</protein>
<sequence length="147" mass="15738">MEDSHQGFLPEQLEENGYLRSQGFPEMTRPQLATWAGRHCVAMQHYKASLMVDSVLTADSGSKRNGAQTSATLRRGSKVPSFHSNNDLYSKALLQASATPHIQTMLLDILLLSHNPASGDEGAVYTFSGPTMPGHPNVAASPATASA</sequence>
<evidence type="ECO:0000313" key="3">
    <source>
        <dbReference type="Proteomes" id="UP000054845"/>
    </source>
</evidence>
<dbReference type="AlphaFoldDB" id="A0A0P1BBY6"/>
<evidence type="ECO:0000313" key="2">
    <source>
        <dbReference type="EMBL" id="CEH12801.1"/>
    </source>
</evidence>
<keyword evidence="3" id="KW-1185">Reference proteome</keyword>
<evidence type="ECO:0000256" key="1">
    <source>
        <dbReference type="SAM" id="MobiDB-lite"/>
    </source>
</evidence>
<accession>A0A0P1BBY6</accession>